<evidence type="ECO:0000256" key="1">
    <source>
        <dbReference type="SAM" id="MobiDB-lite"/>
    </source>
</evidence>
<comment type="caution">
    <text evidence="2">The sequence shown here is derived from an EMBL/GenBank/DDBJ whole genome shotgun (WGS) entry which is preliminary data.</text>
</comment>
<feature type="compositionally biased region" description="Basic and acidic residues" evidence="1">
    <location>
        <begin position="142"/>
        <end position="171"/>
    </location>
</feature>
<dbReference type="OrthoDB" id="570660at2759"/>
<evidence type="ECO:0000313" key="3">
    <source>
        <dbReference type="Proteomes" id="UP000708148"/>
    </source>
</evidence>
<dbReference type="Proteomes" id="UP000708148">
    <property type="component" value="Unassembled WGS sequence"/>
</dbReference>
<keyword evidence="3" id="KW-1185">Reference proteome</keyword>
<protein>
    <submittedName>
        <fullName evidence="2">Uncharacterized protein</fullName>
    </submittedName>
</protein>
<dbReference type="AlphaFoldDB" id="A0A8S1ITK6"/>
<evidence type="ECO:0000313" key="2">
    <source>
        <dbReference type="EMBL" id="CAD7698335.1"/>
    </source>
</evidence>
<dbReference type="EMBL" id="CAJHUC010000810">
    <property type="protein sequence ID" value="CAD7698335.1"/>
    <property type="molecule type" value="Genomic_DNA"/>
</dbReference>
<name>A0A8S1ITK6_9CHLO</name>
<accession>A0A8S1ITK6</accession>
<feature type="region of interest" description="Disordered" evidence="1">
    <location>
        <begin position="46"/>
        <end position="82"/>
    </location>
</feature>
<feature type="region of interest" description="Disordered" evidence="1">
    <location>
        <begin position="126"/>
        <end position="171"/>
    </location>
</feature>
<gene>
    <name evidence="2" type="ORF">OSTQU699_LOCUS3696</name>
</gene>
<reference evidence="2" key="1">
    <citation type="submission" date="2020-12" db="EMBL/GenBank/DDBJ databases">
        <authorList>
            <person name="Iha C."/>
        </authorList>
    </citation>
    <scope>NUCLEOTIDE SEQUENCE</scope>
</reference>
<sequence length="188" mass="21471">MTPKPQTHEERERKFTALFQTVPADREGTGMGNTDKARDEAFAGLTFDKLPENPPEYEISEPPVPKAEHASLMEDPSELRKETPAAPLQLDEKHKKFYALFGHVTDAQAAEYGGQAFAPDKDVDFDALPERHEDPELPDVSKQPERDFLREDAEERLRYAHPEEKHSEKYDKAHEGFVKIFKNPVEAE</sequence>
<organism evidence="2 3">
    <name type="scientific">Ostreobium quekettii</name>
    <dbReference type="NCBI Taxonomy" id="121088"/>
    <lineage>
        <taxon>Eukaryota</taxon>
        <taxon>Viridiplantae</taxon>
        <taxon>Chlorophyta</taxon>
        <taxon>core chlorophytes</taxon>
        <taxon>Ulvophyceae</taxon>
        <taxon>TCBD clade</taxon>
        <taxon>Bryopsidales</taxon>
        <taxon>Ostreobineae</taxon>
        <taxon>Ostreobiaceae</taxon>
        <taxon>Ostreobium</taxon>
    </lineage>
</organism>
<proteinExistence type="predicted"/>
<feature type="compositionally biased region" description="Basic and acidic residues" evidence="1">
    <location>
        <begin position="126"/>
        <end position="135"/>
    </location>
</feature>
<feature type="compositionally biased region" description="Basic and acidic residues" evidence="1">
    <location>
        <begin position="66"/>
        <end position="82"/>
    </location>
</feature>